<dbReference type="AlphaFoldDB" id="A0AAV3XBQ3"/>
<dbReference type="PANTHER" id="PTHR43775:SF37">
    <property type="entry name" value="SI:DKEY-61P9.11"/>
    <property type="match status" value="1"/>
</dbReference>
<protein>
    <submittedName>
        <fullName evidence="5">Beta-ketoacyl synthase</fullName>
    </submittedName>
</protein>
<dbReference type="InterPro" id="IPR057326">
    <property type="entry name" value="KR_dom"/>
</dbReference>
<evidence type="ECO:0000313" key="6">
    <source>
        <dbReference type="Proteomes" id="UP001050975"/>
    </source>
</evidence>
<evidence type="ECO:0000256" key="2">
    <source>
        <dbReference type="ARBA" id="ARBA00022553"/>
    </source>
</evidence>
<dbReference type="GO" id="GO:0004312">
    <property type="term" value="F:fatty acid synthase activity"/>
    <property type="evidence" value="ECO:0007669"/>
    <property type="project" value="TreeGrafter"/>
</dbReference>
<dbReference type="PANTHER" id="PTHR43775">
    <property type="entry name" value="FATTY ACID SYNTHASE"/>
    <property type="match status" value="1"/>
</dbReference>
<dbReference type="Pfam" id="PF00550">
    <property type="entry name" value="PP-binding"/>
    <property type="match status" value="1"/>
</dbReference>
<dbReference type="PROSITE" id="PS50075">
    <property type="entry name" value="CARRIER"/>
    <property type="match status" value="1"/>
</dbReference>
<comment type="caution">
    <text evidence="5">The sequence shown here is derived from an EMBL/GenBank/DDBJ whole genome shotgun (WGS) entry which is preliminary data.</text>
</comment>
<dbReference type="InterPro" id="IPR049490">
    <property type="entry name" value="C883_1060-like_KR_N"/>
</dbReference>
<dbReference type="GO" id="GO:0005886">
    <property type="term" value="C:plasma membrane"/>
    <property type="evidence" value="ECO:0007669"/>
    <property type="project" value="TreeGrafter"/>
</dbReference>
<dbReference type="SMART" id="SM01294">
    <property type="entry name" value="PKS_PP_betabranch"/>
    <property type="match status" value="1"/>
</dbReference>
<dbReference type="Gene3D" id="3.30.70.3290">
    <property type="match status" value="1"/>
</dbReference>
<accession>A0AAV3XBQ3</accession>
<organism evidence="5 6">
    <name type="scientific">Microseira wollei NIES-4236</name>
    <dbReference type="NCBI Taxonomy" id="2530354"/>
    <lineage>
        <taxon>Bacteria</taxon>
        <taxon>Bacillati</taxon>
        <taxon>Cyanobacteriota</taxon>
        <taxon>Cyanophyceae</taxon>
        <taxon>Oscillatoriophycideae</taxon>
        <taxon>Aerosakkonematales</taxon>
        <taxon>Aerosakkonemataceae</taxon>
        <taxon>Microseira</taxon>
    </lineage>
</organism>
<dbReference type="InterPro" id="IPR036736">
    <property type="entry name" value="ACP-like_sf"/>
</dbReference>
<evidence type="ECO:0000259" key="4">
    <source>
        <dbReference type="PROSITE" id="PS50075"/>
    </source>
</evidence>
<dbReference type="Proteomes" id="UP001050975">
    <property type="component" value="Unassembled WGS sequence"/>
</dbReference>
<proteinExistence type="predicted"/>
<dbReference type="InterPro" id="IPR010080">
    <property type="entry name" value="Thioester_reductase-like_dom"/>
</dbReference>
<sequence length="1223" mass="136736">MEPMLAYFQRLAAEITYSLPQIKLISNQTGEIATAEIATPEYWCRHVGQAVKFAQSMETLFQQGYEVFLEIGPKPTLSGMGRGNFELPISGSQLKDNGKSAQLLWLVSLYPGREDWQQMLHSLATLYVRGVPVDWSGFDRDYPRRRLQLPTYPFQRQRYWAKLPENGHLKVDNTFNILIHQLETTAKLSEDELKLLPKLLELLAEQNQQQQTAATIKDWLYEIEWQPKPRNLTNNGFDKQGSWLIFADRGGVGKTLAKVLQERGDNCILVYAGDTYQTQETGTWSIKPFSAADFERLFPEALATIAQPLQGVIHLWSLDAKSTDELKISALEQAQILGVVSVLHLINKLDKHICNYQFSPRLWLVTQGAVTVGSSVPKVAQAPLWGLGKVVALEYPELWGGTIDLDNQITEDETTNLLAEIAYSPGEDHLAFRDGQRYVARLVRKQLPESQKLTFQSDGTYLITGGLGALGLTVAQWMVERGAKKLVLIGRRGASDRVQKTLSSMEQLGAKIFVAQADVANEADMRGVLDQIKISMPPLRGIVHAAGVPGYEAIADMTPTTLESVLRPKVIGSWILHQLTQEIKLDFFVSFSSISSVWGSKGQAHYAAANYFLDLLAYYRQKLGLPALSINWGPWTGGGMAVEEFQTWMSRMGIEGLQPTQAIASLEYLLGTNCVQTTVANIDWSLFKGLYEARGKRSLLEQITAQPQKTVVQPSNQRSEIIQQLEAAAVSQRHNLLITFRQNEVAKALKLSQLPDSQQGLFDLGMDSIVAIELVKAIQSQLQVELPVADFLQASNIAALAMLLLKQFNPDNSTLEVNANVLDLNQEAVLEDSIYPETADTESEQPAAILLTGATGFLGAFLLKELWHQTEADIYCLVRAEDAESGKMKIQNNLKYYSLWEEESSSRIIPIIGNLSQPKLGLSAENFDKLAREIDVIYHNGAVLNFVYPYSALKPTNVLGTQEILRLACQFKVKPLHYVSTDAVFDSSGYYDKEVTESEPIIHTEGIDLGYTQTKWVAEKLVTIARTRGLPVSIYRPPLIAGDSRTGFWNTDDFTCRFLKGCIQMGSMPNMNCGIPIVPVDYVSQAIVYLSQQKQSLGKAFHLNNPHYSSWNQVANWIDEFGYPVRQISYESWEAELIETLAYKDNALNGLLPFFLRRWSEEQLTFAGLGQRRVKLNCQQTVASLAGTSIICPPVDSKLLNTYFSHFIQSGFLQSRKVGMGNR</sequence>
<dbReference type="GO" id="GO:0031177">
    <property type="term" value="F:phosphopantetheine binding"/>
    <property type="evidence" value="ECO:0007669"/>
    <property type="project" value="InterPro"/>
</dbReference>
<dbReference type="SUPFAM" id="SSF51735">
    <property type="entry name" value="NAD(P)-binding Rossmann-fold domains"/>
    <property type="match status" value="3"/>
</dbReference>
<dbReference type="Gene3D" id="3.40.50.720">
    <property type="entry name" value="NAD(P)-binding Rossmann-like Domain"/>
    <property type="match status" value="2"/>
</dbReference>
<keyword evidence="2" id="KW-0597">Phosphoprotein</keyword>
<dbReference type="GO" id="GO:0006633">
    <property type="term" value="P:fatty acid biosynthetic process"/>
    <property type="evidence" value="ECO:0007669"/>
    <property type="project" value="TreeGrafter"/>
</dbReference>
<dbReference type="Pfam" id="PF08659">
    <property type="entry name" value="KR"/>
    <property type="match status" value="1"/>
</dbReference>
<name>A0AAV3XBQ3_9CYAN</name>
<dbReference type="InterPro" id="IPR009081">
    <property type="entry name" value="PP-bd_ACP"/>
</dbReference>
<dbReference type="GO" id="GO:0005737">
    <property type="term" value="C:cytoplasm"/>
    <property type="evidence" value="ECO:0007669"/>
    <property type="project" value="TreeGrafter"/>
</dbReference>
<keyword evidence="6" id="KW-1185">Reference proteome</keyword>
<dbReference type="CDD" id="cd05235">
    <property type="entry name" value="SDR_e1"/>
    <property type="match status" value="1"/>
</dbReference>
<evidence type="ECO:0000256" key="3">
    <source>
        <dbReference type="ARBA" id="ARBA00022679"/>
    </source>
</evidence>
<dbReference type="InterPro" id="IPR013120">
    <property type="entry name" value="FAR_NAD-bd"/>
</dbReference>
<gene>
    <name evidence="5" type="ORF">MiSe_28200</name>
</gene>
<dbReference type="InterPro" id="IPR013968">
    <property type="entry name" value="PKS_KR"/>
</dbReference>
<dbReference type="SMART" id="SM00822">
    <property type="entry name" value="PKS_KR"/>
    <property type="match status" value="1"/>
</dbReference>
<keyword evidence="3" id="KW-0808">Transferase</keyword>
<dbReference type="SUPFAM" id="SSF52151">
    <property type="entry name" value="FabD/lysophospholipase-like"/>
    <property type="match status" value="1"/>
</dbReference>
<dbReference type="InterPro" id="IPR020806">
    <property type="entry name" value="PKS_PP-bd"/>
</dbReference>
<dbReference type="SUPFAM" id="SSF47336">
    <property type="entry name" value="ACP-like"/>
    <property type="match status" value="1"/>
</dbReference>
<dbReference type="NCBIfam" id="TIGR01746">
    <property type="entry name" value="Thioester-redct"/>
    <property type="match status" value="1"/>
</dbReference>
<dbReference type="SMART" id="SM00823">
    <property type="entry name" value="PKS_PP"/>
    <property type="match status" value="1"/>
</dbReference>
<reference evidence="5" key="1">
    <citation type="submission" date="2019-10" db="EMBL/GenBank/DDBJ databases">
        <title>Draft genome sequece of Microseira wollei NIES-4236.</title>
        <authorList>
            <person name="Yamaguchi H."/>
            <person name="Suzuki S."/>
            <person name="Kawachi M."/>
        </authorList>
    </citation>
    <scope>NUCLEOTIDE SEQUENCE</scope>
    <source>
        <strain evidence="5">NIES-4236</strain>
    </source>
</reference>
<dbReference type="Pfam" id="PF21394">
    <property type="entry name" value="Beta-ketacyl_N"/>
    <property type="match status" value="1"/>
</dbReference>
<dbReference type="PROSITE" id="PS00012">
    <property type="entry name" value="PHOSPHOPANTETHEINE"/>
    <property type="match status" value="1"/>
</dbReference>
<dbReference type="Gene3D" id="3.40.366.10">
    <property type="entry name" value="Malonyl-Coenzyme A Acyl Carrier Protein, domain 2"/>
    <property type="match status" value="1"/>
</dbReference>
<dbReference type="InterPro" id="IPR036291">
    <property type="entry name" value="NAD(P)-bd_dom_sf"/>
</dbReference>
<evidence type="ECO:0000256" key="1">
    <source>
        <dbReference type="ARBA" id="ARBA00022450"/>
    </source>
</evidence>
<dbReference type="Gene3D" id="1.10.1200.10">
    <property type="entry name" value="ACP-like"/>
    <property type="match status" value="1"/>
</dbReference>
<dbReference type="CDD" id="cd08955">
    <property type="entry name" value="KR_2_FAS_SDR_x"/>
    <property type="match status" value="1"/>
</dbReference>
<dbReference type="InterPro" id="IPR016035">
    <property type="entry name" value="Acyl_Trfase/lysoPLipase"/>
</dbReference>
<keyword evidence="1" id="KW-0596">Phosphopantetheine</keyword>
<dbReference type="GO" id="GO:0071770">
    <property type="term" value="P:DIM/DIP cell wall layer assembly"/>
    <property type="evidence" value="ECO:0007669"/>
    <property type="project" value="TreeGrafter"/>
</dbReference>
<dbReference type="Pfam" id="PF07993">
    <property type="entry name" value="NAD_binding_4"/>
    <property type="match status" value="1"/>
</dbReference>
<dbReference type="EMBL" id="BLAY01000038">
    <property type="protein sequence ID" value="GET38066.1"/>
    <property type="molecule type" value="Genomic_DNA"/>
</dbReference>
<feature type="domain" description="Carrier" evidence="4">
    <location>
        <begin position="732"/>
        <end position="808"/>
    </location>
</feature>
<evidence type="ECO:0000313" key="5">
    <source>
        <dbReference type="EMBL" id="GET38066.1"/>
    </source>
</evidence>
<dbReference type="InterPro" id="IPR001227">
    <property type="entry name" value="Ac_transferase_dom_sf"/>
</dbReference>
<dbReference type="InterPro" id="IPR006162">
    <property type="entry name" value="Ppantetheine_attach_site"/>
</dbReference>
<dbReference type="InterPro" id="IPR050091">
    <property type="entry name" value="PKS_NRPS_Biosynth_Enz"/>
</dbReference>